<comment type="caution">
    <text evidence="6">The sequence shown here is derived from an EMBL/GenBank/DDBJ whole genome shotgun (WGS) entry which is preliminary data.</text>
</comment>
<comment type="similarity">
    <text evidence="1">Belongs to the LysR transcriptional regulatory family.</text>
</comment>
<dbReference type="SUPFAM" id="SSF53850">
    <property type="entry name" value="Periplasmic binding protein-like II"/>
    <property type="match status" value="1"/>
</dbReference>
<evidence type="ECO:0000256" key="4">
    <source>
        <dbReference type="ARBA" id="ARBA00023163"/>
    </source>
</evidence>
<evidence type="ECO:0000313" key="6">
    <source>
        <dbReference type="EMBL" id="TSH90155.1"/>
    </source>
</evidence>
<dbReference type="InterPro" id="IPR005119">
    <property type="entry name" value="LysR_subst-bd"/>
</dbReference>
<evidence type="ECO:0000256" key="3">
    <source>
        <dbReference type="ARBA" id="ARBA00023125"/>
    </source>
</evidence>
<sequence>MYRPVAVMSTSVRIPLTPQQLKAFVHLAEAASFRVAAARAHVSQPALSRTIQHIEAVVGARLFDRDTRSVALTAAGRELLPMARRIVAEFDDTFADLVQFVEGRGGRVVIGMLPSMGVHVLPRAIAEFRAAYPGVLFRLRGMSAAPLLAAVEAGEVDFAVGTQPPAGRYLTFTRLGLDEFVLVCREDDPLARERSAAWAVLRTRPLIAVSPSSSIRPLTDTAFAQAGLSITPAYECEGELSICGALVREGLGVMVVPRLATCLLGGGPIAAVPLRRPTVRRAVGIVERKGRSLSAAAQRFRDQLLRLPPQWLAG</sequence>
<evidence type="ECO:0000313" key="7">
    <source>
        <dbReference type="Proteomes" id="UP000318405"/>
    </source>
</evidence>
<organism evidence="6 7">
    <name type="scientific">Verticiella sediminum</name>
    <dbReference type="NCBI Taxonomy" id="1247510"/>
    <lineage>
        <taxon>Bacteria</taxon>
        <taxon>Pseudomonadati</taxon>
        <taxon>Pseudomonadota</taxon>
        <taxon>Betaproteobacteria</taxon>
        <taxon>Burkholderiales</taxon>
        <taxon>Alcaligenaceae</taxon>
        <taxon>Verticiella</taxon>
    </lineage>
</organism>
<dbReference type="PANTHER" id="PTHR30419">
    <property type="entry name" value="HTH-TYPE TRANSCRIPTIONAL REGULATOR YBHD"/>
    <property type="match status" value="1"/>
</dbReference>
<gene>
    <name evidence="6" type="ORF">FOZ76_20150</name>
</gene>
<dbReference type="PROSITE" id="PS50931">
    <property type="entry name" value="HTH_LYSR"/>
    <property type="match status" value="1"/>
</dbReference>
<dbReference type="GO" id="GO:0005829">
    <property type="term" value="C:cytosol"/>
    <property type="evidence" value="ECO:0007669"/>
    <property type="project" value="TreeGrafter"/>
</dbReference>
<keyword evidence="2" id="KW-0805">Transcription regulation</keyword>
<dbReference type="AlphaFoldDB" id="A0A556AB89"/>
<keyword evidence="4" id="KW-0804">Transcription</keyword>
<dbReference type="OrthoDB" id="8675247at2"/>
<name>A0A556AB89_9BURK</name>
<dbReference type="CDD" id="cd08440">
    <property type="entry name" value="PBP2_LTTR_like_4"/>
    <property type="match status" value="1"/>
</dbReference>
<evidence type="ECO:0000256" key="2">
    <source>
        <dbReference type="ARBA" id="ARBA00023015"/>
    </source>
</evidence>
<dbReference type="Pfam" id="PF03466">
    <property type="entry name" value="LysR_substrate"/>
    <property type="match status" value="1"/>
</dbReference>
<dbReference type="InterPro" id="IPR000847">
    <property type="entry name" value="LysR_HTH_N"/>
</dbReference>
<dbReference type="Proteomes" id="UP000318405">
    <property type="component" value="Unassembled WGS sequence"/>
</dbReference>
<dbReference type="InterPro" id="IPR050950">
    <property type="entry name" value="HTH-type_LysR_regulators"/>
</dbReference>
<dbReference type="GO" id="GO:0003700">
    <property type="term" value="F:DNA-binding transcription factor activity"/>
    <property type="evidence" value="ECO:0007669"/>
    <property type="project" value="InterPro"/>
</dbReference>
<dbReference type="SUPFAM" id="SSF46785">
    <property type="entry name" value="Winged helix' DNA-binding domain"/>
    <property type="match status" value="1"/>
</dbReference>
<protein>
    <submittedName>
        <fullName evidence="6">LysR family transcriptional regulator</fullName>
    </submittedName>
</protein>
<feature type="domain" description="HTH lysR-type" evidence="5">
    <location>
        <begin position="16"/>
        <end position="73"/>
    </location>
</feature>
<keyword evidence="7" id="KW-1185">Reference proteome</keyword>
<dbReference type="Gene3D" id="1.10.10.10">
    <property type="entry name" value="Winged helix-like DNA-binding domain superfamily/Winged helix DNA-binding domain"/>
    <property type="match status" value="1"/>
</dbReference>
<dbReference type="PRINTS" id="PR00039">
    <property type="entry name" value="HTHLYSR"/>
</dbReference>
<dbReference type="GO" id="GO:0003677">
    <property type="term" value="F:DNA binding"/>
    <property type="evidence" value="ECO:0007669"/>
    <property type="project" value="UniProtKB-KW"/>
</dbReference>
<dbReference type="InterPro" id="IPR036388">
    <property type="entry name" value="WH-like_DNA-bd_sf"/>
</dbReference>
<proteinExistence type="inferred from homology"/>
<dbReference type="PANTHER" id="PTHR30419:SF8">
    <property type="entry name" value="NITROGEN ASSIMILATION TRANSCRIPTIONAL ACTIVATOR-RELATED"/>
    <property type="match status" value="1"/>
</dbReference>
<dbReference type="Pfam" id="PF00126">
    <property type="entry name" value="HTH_1"/>
    <property type="match status" value="1"/>
</dbReference>
<reference evidence="6 7" key="1">
    <citation type="submission" date="2019-07" db="EMBL/GenBank/DDBJ databases">
        <title>Qingshengfaniella alkalisoli gen. nov., sp. nov., isolated from saline soil.</title>
        <authorList>
            <person name="Xu L."/>
            <person name="Huang X.-X."/>
            <person name="Sun J.-Q."/>
        </authorList>
    </citation>
    <scope>NUCLEOTIDE SEQUENCE [LARGE SCALE GENOMIC DNA]</scope>
    <source>
        <strain evidence="6 7">DSM 27279</strain>
    </source>
</reference>
<evidence type="ECO:0000256" key="1">
    <source>
        <dbReference type="ARBA" id="ARBA00009437"/>
    </source>
</evidence>
<dbReference type="InterPro" id="IPR036390">
    <property type="entry name" value="WH_DNA-bd_sf"/>
</dbReference>
<evidence type="ECO:0000259" key="5">
    <source>
        <dbReference type="PROSITE" id="PS50931"/>
    </source>
</evidence>
<dbReference type="Gene3D" id="3.40.190.290">
    <property type="match status" value="1"/>
</dbReference>
<accession>A0A556AB89</accession>
<dbReference type="FunFam" id="1.10.10.10:FF:000001">
    <property type="entry name" value="LysR family transcriptional regulator"/>
    <property type="match status" value="1"/>
</dbReference>
<dbReference type="EMBL" id="VLTJ01000039">
    <property type="protein sequence ID" value="TSH90155.1"/>
    <property type="molecule type" value="Genomic_DNA"/>
</dbReference>
<keyword evidence="3" id="KW-0238">DNA-binding</keyword>